<dbReference type="EMBL" id="SRJC01000004">
    <property type="protein sequence ID" value="TGB01860.1"/>
    <property type="molecule type" value="Genomic_DNA"/>
</dbReference>
<dbReference type="SUPFAM" id="SSF50475">
    <property type="entry name" value="FMN-binding split barrel"/>
    <property type="match status" value="1"/>
</dbReference>
<name>A0A4Z0GXK3_9BACI</name>
<dbReference type="InterPro" id="IPR012349">
    <property type="entry name" value="Split_barrel_FMN-bd"/>
</dbReference>
<dbReference type="PANTHER" id="PTHR42815">
    <property type="entry name" value="FAD-BINDING, PUTATIVE (AFU_ORTHOLOGUE AFUA_6G07600)-RELATED"/>
    <property type="match status" value="1"/>
</dbReference>
<evidence type="ECO:0000313" key="2">
    <source>
        <dbReference type="EMBL" id="TGB01860.1"/>
    </source>
</evidence>
<dbReference type="STRING" id="192814.GCA_900166575_03684"/>
<evidence type="ECO:0000313" key="3">
    <source>
        <dbReference type="Proteomes" id="UP000297982"/>
    </source>
</evidence>
<dbReference type="Gene3D" id="2.30.110.10">
    <property type="entry name" value="Electron Transport, Fmn-binding Protein, Chain A"/>
    <property type="match status" value="1"/>
</dbReference>
<dbReference type="RefSeq" id="WP_135328163.1">
    <property type="nucleotide sequence ID" value="NZ_SRJC01000004.1"/>
</dbReference>
<dbReference type="AlphaFoldDB" id="A0A4Z0GXK3"/>
<reference evidence="2 3" key="1">
    <citation type="journal article" date="2003" name="Int. J. Syst. Evol. Microbiol.">
        <title>Halobacillus salinus sp. nov., isolated from a salt lake on the coast of the East Sea in Korea.</title>
        <authorList>
            <person name="Yoon J.H."/>
            <person name="Kang K.H."/>
            <person name="Park Y.H."/>
        </authorList>
    </citation>
    <scope>NUCLEOTIDE SEQUENCE [LARGE SCALE GENOMIC DNA]</scope>
    <source>
        <strain evidence="2 3">HSL-3</strain>
    </source>
</reference>
<dbReference type="PANTHER" id="PTHR42815:SF2">
    <property type="entry name" value="FAD-BINDING, PUTATIVE (AFU_ORTHOLOGUE AFUA_6G07600)-RELATED"/>
    <property type="match status" value="1"/>
</dbReference>
<organism evidence="2 3">
    <name type="scientific">Halobacillus salinus</name>
    <dbReference type="NCBI Taxonomy" id="192814"/>
    <lineage>
        <taxon>Bacteria</taxon>
        <taxon>Bacillati</taxon>
        <taxon>Bacillota</taxon>
        <taxon>Bacilli</taxon>
        <taxon>Bacillales</taxon>
        <taxon>Bacillaceae</taxon>
        <taxon>Halobacillus</taxon>
    </lineage>
</organism>
<feature type="domain" description="Pyridoxamine 5'-phosphate oxidase N-terminal" evidence="1">
    <location>
        <begin position="35"/>
        <end position="156"/>
    </location>
</feature>
<comment type="caution">
    <text evidence="2">The sequence shown here is derived from an EMBL/GenBank/DDBJ whole genome shotgun (WGS) entry which is preliminary data.</text>
</comment>
<dbReference type="Pfam" id="PF01243">
    <property type="entry name" value="PNPOx_N"/>
    <property type="match status" value="1"/>
</dbReference>
<gene>
    <name evidence="2" type="ORF">E4663_14585</name>
</gene>
<dbReference type="InterPro" id="IPR011576">
    <property type="entry name" value="Pyridox_Oxase_N"/>
</dbReference>
<accession>A0A4Z0GXK3</accession>
<sequence length="211" mass="23463">MNLSQPYSTVTSLEQLQSIQGTPGKLAANKVINHLDEHCREFIKHSPFVTISTASKNGEFDASPRGDAPGFAMIPDPKTIVLPERIGNKRMDSMRNLLENPGIGLLFLIPGQNETLRINGKAYLSDDSRLLEPLEAKGHLPNVAIVVEVEECFIHCAKAFIRSKLWKPEHWPDISNMTKPAKMIAAHVKLDGVDETSVQSSLDESYSKRLY</sequence>
<dbReference type="Proteomes" id="UP000297982">
    <property type="component" value="Unassembled WGS sequence"/>
</dbReference>
<dbReference type="NCBIfam" id="TIGR04025">
    <property type="entry name" value="PPOX_FMN_DR2398"/>
    <property type="match status" value="1"/>
</dbReference>
<proteinExistence type="predicted"/>
<keyword evidence="3" id="KW-1185">Reference proteome</keyword>
<protein>
    <submittedName>
        <fullName evidence="2">Pyridoxamine 5'-phosphate oxidase family protein</fullName>
    </submittedName>
</protein>
<dbReference type="InterPro" id="IPR024029">
    <property type="entry name" value="Pyridox_Oxase_FMN-dep"/>
</dbReference>
<evidence type="ECO:0000259" key="1">
    <source>
        <dbReference type="Pfam" id="PF01243"/>
    </source>
</evidence>